<keyword evidence="3" id="KW-1185">Reference proteome</keyword>
<proteinExistence type="predicted"/>
<protein>
    <recommendedName>
        <fullName evidence="1">TniQ domain-containing protein</fullName>
    </recommendedName>
</protein>
<gene>
    <name evidence="2" type="ORF">THIAE_09615</name>
</gene>
<dbReference type="RefSeq" id="WP_006460234.1">
    <property type="nucleotide sequence ID" value="NZ_CP007030.1"/>
</dbReference>
<feature type="domain" description="TniQ" evidence="1">
    <location>
        <begin position="9"/>
        <end position="145"/>
    </location>
</feature>
<dbReference type="Proteomes" id="UP000005380">
    <property type="component" value="Chromosome"/>
</dbReference>
<dbReference type="KEGG" id="tao:THIAE_09615"/>
<evidence type="ECO:0000313" key="2">
    <source>
        <dbReference type="EMBL" id="AHF02389.1"/>
    </source>
</evidence>
<dbReference type="eggNOG" id="ENOG5032WRA">
    <property type="taxonomic scope" value="Bacteria"/>
</dbReference>
<accession>W0DZH3</accession>
<dbReference type="EMBL" id="CP007030">
    <property type="protein sequence ID" value="AHF02389.1"/>
    <property type="molecule type" value="Genomic_DNA"/>
</dbReference>
<dbReference type="AlphaFoldDB" id="W0DZH3"/>
<evidence type="ECO:0000259" key="1">
    <source>
        <dbReference type="Pfam" id="PF06527"/>
    </source>
</evidence>
<dbReference type="Pfam" id="PF06527">
    <property type="entry name" value="TniQ"/>
    <property type="match status" value="1"/>
</dbReference>
<organism evidence="2 3">
    <name type="scientific">Thiomicrospira aerophila AL3</name>
    <dbReference type="NCBI Taxonomy" id="717772"/>
    <lineage>
        <taxon>Bacteria</taxon>
        <taxon>Pseudomonadati</taxon>
        <taxon>Pseudomonadota</taxon>
        <taxon>Gammaproteobacteria</taxon>
        <taxon>Thiotrichales</taxon>
        <taxon>Piscirickettsiaceae</taxon>
        <taxon>Thiomicrospira</taxon>
    </lineage>
</organism>
<dbReference type="HOGENOM" id="CLU_059693_1_0_6"/>
<evidence type="ECO:0000313" key="3">
    <source>
        <dbReference type="Proteomes" id="UP000005380"/>
    </source>
</evidence>
<dbReference type="OrthoDB" id="6917259at2"/>
<dbReference type="STRING" id="717772.THIAE_09615"/>
<dbReference type="InterPro" id="IPR009492">
    <property type="entry name" value="TniQ"/>
</dbReference>
<dbReference type="InParanoid" id="W0DZH3"/>
<reference evidence="2 3" key="1">
    <citation type="submission" date="2013-12" db="EMBL/GenBank/DDBJ databases">
        <authorList>
            <consortium name="DOE Joint Genome Institute"/>
            <person name="Kappler U."/>
            <person name="Huntemann M."/>
            <person name="Han J."/>
            <person name="Chen A."/>
            <person name="Kyrpides N."/>
            <person name="Mavromatis K."/>
            <person name="Markowitz V."/>
            <person name="Palaniappan K."/>
            <person name="Ivanova N."/>
            <person name="Schaumberg A."/>
            <person name="Pati A."/>
            <person name="Liolios K."/>
            <person name="Nordberg H.P."/>
            <person name="Cantor M.N."/>
            <person name="Hua S.X."/>
            <person name="Woyke T."/>
        </authorList>
    </citation>
    <scope>NUCLEOTIDE SEQUENCE [LARGE SCALE GENOMIC DNA]</scope>
    <source>
        <strain evidence="3">AL2</strain>
    </source>
</reference>
<sequence>MNSHRLWPILIPIEDDELLSSWLIRNALANGSDPMTWTWYFWGKWRAWTLDFDRYCPDVMLYRIANAPFDINTLRKATLLSIAANINSAQLNPKTNWNWVIPQGSRNRDRSTGLRCCPECLNEKAYFKKSWRLAWNHSCPTHKTILLDKCPNCGLPISPHKANQDNPDICICPRCQFDLRLAHSKPANSRALNAQLLLNNAINHEGSVSFAWGTNETKELFSTVHLMLRFLHFTCTHPATLTKFRKVMCLPVMEQEFIMGVSIEQYPPDWIHTLFCALDTLLSMEIKSLIKHLAAHDVTQKMMIKNKTNLTETFAFIASKLRSSETKPTTVIRARTPIKPKSKDEVDKMWLDIQRYL</sequence>
<name>W0DZH3_9GAMM</name>